<dbReference type="RefSeq" id="WP_162335464.1">
    <property type="nucleotide sequence ID" value="NZ_CP048113.1"/>
</dbReference>
<accession>A0A6B9ZN82</accession>
<dbReference type="AlphaFoldDB" id="A0A6B9ZN82"/>
<proteinExistence type="predicted"/>
<dbReference type="Proteomes" id="UP000476411">
    <property type="component" value="Chromosome"/>
</dbReference>
<keyword evidence="2" id="KW-1185">Reference proteome</keyword>
<reference evidence="1 2" key="1">
    <citation type="submission" date="2020-01" db="EMBL/GenBank/DDBJ databases">
        <title>Complete genome sequence of Chitinophaga sp. H33E-04 isolated from quinoa roots.</title>
        <authorList>
            <person name="Weon H.-Y."/>
            <person name="Lee S.A."/>
        </authorList>
    </citation>
    <scope>NUCLEOTIDE SEQUENCE [LARGE SCALE GENOMIC DNA]</scope>
    <source>
        <strain evidence="1 2">H33E-04</strain>
    </source>
</reference>
<dbReference type="EMBL" id="CP048113">
    <property type="protein sequence ID" value="QHS63748.1"/>
    <property type="molecule type" value="Genomic_DNA"/>
</dbReference>
<sequence>MEQIQELIQAGKIEDAIRETEAALSQLPQTDFHQIIGKNLLHLQPGLTKFLNSFYETMITEEEMDVKAIYVEMNSFSTQYERWFIHLLAYDTLNSPGNFEWLTEFSGESTESPTITGFEALQKANQQYMQSEGYRDNNLRQACELHEYLVVLRLHELVKLTVTAQKGKAAWTNVPVFVGAHDFEDLMYIVR</sequence>
<name>A0A6B9ZN82_9BACT</name>
<evidence type="ECO:0000313" key="1">
    <source>
        <dbReference type="EMBL" id="QHS63748.1"/>
    </source>
</evidence>
<dbReference type="KEGG" id="chih:GWR21_30455"/>
<protein>
    <submittedName>
        <fullName evidence="1">Uncharacterized protein</fullName>
    </submittedName>
</protein>
<gene>
    <name evidence="1" type="ORF">GWR21_30455</name>
</gene>
<organism evidence="1 2">
    <name type="scientific">Chitinophaga agri</name>
    <dbReference type="NCBI Taxonomy" id="2703787"/>
    <lineage>
        <taxon>Bacteria</taxon>
        <taxon>Pseudomonadati</taxon>
        <taxon>Bacteroidota</taxon>
        <taxon>Chitinophagia</taxon>
        <taxon>Chitinophagales</taxon>
        <taxon>Chitinophagaceae</taxon>
        <taxon>Chitinophaga</taxon>
    </lineage>
</organism>
<evidence type="ECO:0000313" key="2">
    <source>
        <dbReference type="Proteomes" id="UP000476411"/>
    </source>
</evidence>